<keyword evidence="2" id="KW-1185">Reference proteome</keyword>
<proteinExistence type="predicted"/>
<accession>A0A9Q8T526</accession>
<gene>
    <name evidence="1" type="ORF">CLUP02_14975</name>
</gene>
<dbReference type="Proteomes" id="UP000830671">
    <property type="component" value="Chromosome 8"/>
</dbReference>
<evidence type="ECO:0008006" key="3">
    <source>
        <dbReference type="Google" id="ProtNLM"/>
    </source>
</evidence>
<organism evidence="1 2">
    <name type="scientific">Colletotrichum lupini</name>
    <dbReference type="NCBI Taxonomy" id="145971"/>
    <lineage>
        <taxon>Eukaryota</taxon>
        <taxon>Fungi</taxon>
        <taxon>Dikarya</taxon>
        <taxon>Ascomycota</taxon>
        <taxon>Pezizomycotina</taxon>
        <taxon>Sordariomycetes</taxon>
        <taxon>Hypocreomycetidae</taxon>
        <taxon>Glomerellales</taxon>
        <taxon>Glomerellaceae</taxon>
        <taxon>Colletotrichum</taxon>
        <taxon>Colletotrichum acutatum species complex</taxon>
    </lineage>
</organism>
<dbReference type="KEGG" id="clup:CLUP02_14975"/>
<evidence type="ECO:0000313" key="2">
    <source>
        <dbReference type="Proteomes" id="UP000830671"/>
    </source>
</evidence>
<dbReference type="EMBL" id="CP019480">
    <property type="protein sequence ID" value="UQC89444.1"/>
    <property type="molecule type" value="Genomic_DNA"/>
</dbReference>
<sequence>MAFSASFAPAGSLDNVGRNAGSVQRMKGPWTVCARVPTISSFSGTPAGCMSWPRMVAEYRKSTCRVWWVHAVGDELRMWFRYLNRRDSLEIERMTWYKHVKTGSCRVSQIVIDNSIPMVVNRDLRRLYREYREEKLCREVLPVPVPQKGLMGSIPYSLPRSPINAAGRLSSYSR</sequence>
<dbReference type="RefSeq" id="XP_049151045.1">
    <property type="nucleotide sequence ID" value="XM_049293899.1"/>
</dbReference>
<dbReference type="GeneID" id="73348909"/>
<dbReference type="AlphaFoldDB" id="A0A9Q8T526"/>
<evidence type="ECO:0000313" key="1">
    <source>
        <dbReference type="EMBL" id="UQC89444.1"/>
    </source>
</evidence>
<reference evidence="1" key="1">
    <citation type="journal article" date="2021" name="Mol. Plant Microbe Interact.">
        <title>Complete Genome Sequence of the Plant-Pathogenic Fungus Colletotrichum lupini.</title>
        <authorList>
            <person name="Baroncelli R."/>
            <person name="Pensec F."/>
            <person name="Da Lio D."/>
            <person name="Boufleur T."/>
            <person name="Vicente I."/>
            <person name="Sarrocco S."/>
            <person name="Picot A."/>
            <person name="Baraldi E."/>
            <person name="Sukno S."/>
            <person name="Thon M."/>
            <person name="Le Floch G."/>
        </authorList>
    </citation>
    <scope>NUCLEOTIDE SEQUENCE</scope>
    <source>
        <strain evidence="1">IMI 504893</strain>
    </source>
</reference>
<protein>
    <recommendedName>
        <fullName evidence="3">Transposase</fullName>
    </recommendedName>
</protein>
<name>A0A9Q8T526_9PEZI</name>